<dbReference type="EMBL" id="CP071182">
    <property type="protein sequence ID" value="QSO47071.1"/>
    <property type="molecule type" value="Genomic_DNA"/>
</dbReference>
<accession>A0A9X7Z748</accession>
<dbReference type="RefSeq" id="WP_206656435.1">
    <property type="nucleotide sequence ID" value="NZ_CP071182.1"/>
</dbReference>
<reference evidence="1 2" key="1">
    <citation type="submission" date="2021-02" db="EMBL/GenBank/DDBJ databases">
        <title>Alicyclobacillus curvatus sp. nov. and Alicyclobacillus mengziensis sp. nov., two acidophilic bacteria isolated from acid mine drainage.</title>
        <authorList>
            <person name="Huang Y."/>
        </authorList>
    </citation>
    <scope>NUCLEOTIDE SEQUENCE [LARGE SCALE GENOMIC DNA]</scope>
    <source>
        <strain evidence="1 2">S30H14</strain>
    </source>
</reference>
<dbReference type="KEGG" id="afx:JZ786_22105"/>
<evidence type="ECO:0000313" key="2">
    <source>
        <dbReference type="Proteomes" id="UP000663505"/>
    </source>
</evidence>
<evidence type="ECO:0000313" key="1">
    <source>
        <dbReference type="EMBL" id="QSO47071.1"/>
    </source>
</evidence>
<keyword evidence="2" id="KW-1185">Reference proteome</keyword>
<name>A0A9X7Z748_9BACL</name>
<sequence length="137" mass="15439">MSAELLIVDEVLERQNTFDLNALVPSVNGKDRLSVHQIYQDFAVRHTDVSNPSLNETKDPTPGGFRVTANDGFYAQMPWQDGDVAMLEFSTLADGRRSLRLRVPQDWNACLNVKNIVKLEFLRGMPTLELVFGKSTE</sequence>
<protein>
    <submittedName>
        <fullName evidence="1">Uncharacterized protein</fullName>
    </submittedName>
</protein>
<dbReference type="Proteomes" id="UP000663505">
    <property type="component" value="Chromosome"/>
</dbReference>
<dbReference type="AlphaFoldDB" id="A0A9X7Z748"/>
<proteinExistence type="predicted"/>
<organism evidence="1 2">
    <name type="scientific">Alicyclobacillus mengziensis</name>
    <dbReference type="NCBI Taxonomy" id="2931921"/>
    <lineage>
        <taxon>Bacteria</taxon>
        <taxon>Bacillati</taxon>
        <taxon>Bacillota</taxon>
        <taxon>Bacilli</taxon>
        <taxon>Bacillales</taxon>
        <taxon>Alicyclobacillaceae</taxon>
        <taxon>Alicyclobacillus</taxon>
    </lineage>
</organism>
<gene>
    <name evidence="1" type="ORF">JZ786_22105</name>
</gene>